<evidence type="ECO:0000313" key="2">
    <source>
        <dbReference type="Proteomes" id="UP001064048"/>
    </source>
</evidence>
<comment type="caution">
    <text evidence="1">The sequence shown here is derived from an EMBL/GenBank/DDBJ whole genome shotgun (WGS) entry which is preliminary data.</text>
</comment>
<protein>
    <submittedName>
        <fullName evidence="1">Uncharacterized protein</fullName>
    </submittedName>
</protein>
<accession>A0ACC0JHC6</accession>
<gene>
    <name evidence="1" type="ORF">MSG28_012622</name>
</gene>
<keyword evidence="2" id="KW-1185">Reference proteome</keyword>
<dbReference type="EMBL" id="CM046122">
    <property type="protein sequence ID" value="KAI8423513.1"/>
    <property type="molecule type" value="Genomic_DNA"/>
</dbReference>
<name>A0ACC0JHC6_CHOFU</name>
<sequence length="1094" mass="118142">MAAKWLIPALTYLCLVRGPCRVQHLVQRPTFMDRIRHKMIHLIKESPCTTPDGKSGDCKSIIMCDSLRGMANKPGVTREEIDFLKRSACGFDDAIPKVCCPTTSRFTLENKAGECIDILKCDHIKNQLSSPGVTQEYKIYVNSLRCQGPAAFSVYCGPPPVTSPAPPPNPPPTPAPGNGDECVATAALPDPTTDCWGNATAIDQYPWLALIEYKKDSKIKLLCGGVLISGRYVLTAGHCVIGSVLNSGDPSNVRLGEYDTANSGPDCVEVEGGEPGTLDCTVDPVIIPIERVIPHPDYNPRNSLKWNDIAMLRLKHIAPYTGNFPETGKLFAAGWGAVNEKISSSNLWERQVCAGGEVGKDSCKGDSGGPLMYSDGNRFEVIGIVSFGPVPCGLENVPGVYTKSLTPCITIYLDTGLPCITPDGKPGDCKTLETCIPLHKLVKNGVLLQVETLNLLRDSYCGFEEVTNKPKVCCPCVTLANKTEAGQCVNVFDCDHIRTRLATPPVPQQYKDYVNSLRCEGTAFFSVCCGPPPDFESVPTPIPRGAPLPAGPRIDVPTSTPPESISSAPSPTTPINMALPVTTTPSENGDTASCAMSAQPPDPASGCCGCGGPSPKIFGGTDAGIDQYPWLALIEYEKEHQIKLMCGGALISGRYVLTAAHCVEGPAMNKTIPKNVRLGEYDTANEKDCVEPDGGDEGEKDCTLDPVIIPIEHIIAHPEYNPYSLNKRNDIALLRLASIPEYTEFVRPICLPTVGTGSFQGTHLYAAGWGAVSTKNSHSNVKQHMCAGGEAGKDACKGDSGGPLMHYHQINDTKSHFEMTGIVSFGLVWCGTENVPGVYTKVHLSEYKLLRTSHIIYCFVNLENQCRTLQGGAGTCTLLDKCQPLKDIEKKPRKTDADLLFLRQSSCGLSHNFKPKFPNPKPPVTSTRGDDVSDAEREYAESANCPSTLQAPAPETGCCGVETLGDFIRPICLPSRDVTVKPPEFLRFFAAGWGSNGTLFSDVKQHVDLPYVPLNICQIPIKNRLNENQICAGGEAGKDSCKGDSGGPLMIENGETFELVGVVSYGHLRCGTKDFPGVYTHVYKYLDWIKREMI</sequence>
<proteinExistence type="predicted"/>
<dbReference type="Proteomes" id="UP001064048">
    <property type="component" value="Chromosome 22"/>
</dbReference>
<evidence type="ECO:0000313" key="1">
    <source>
        <dbReference type="EMBL" id="KAI8423513.1"/>
    </source>
</evidence>
<reference evidence="1 2" key="1">
    <citation type="journal article" date="2022" name="Genome Biol. Evol.">
        <title>The Spruce Budworm Genome: Reconstructing the Evolutionary History of Antifreeze Proteins.</title>
        <authorList>
            <person name="Beliveau C."/>
            <person name="Gagne P."/>
            <person name="Picq S."/>
            <person name="Vernygora O."/>
            <person name="Keeling C.I."/>
            <person name="Pinkney K."/>
            <person name="Doucet D."/>
            <person name="Wen F."/>
            <person name="Johnston J.S."/>
            <person name="Maaroufi H."/>
            <person name="Boyle B."/>
            <person name="Laroche J."/>
            <person name="Dewar K."/>
            <person name="Juretic N."/>
            <person name="Blackburn G."/>
            <person name="Nisole A."/>
            <person name="Brunet B."/>
            <person name="Brandao M."/>
            <person name="Lumley L."/>
            <person name="Duan J."/>
            <person name="Quan G."/>
            <person name="Lucarotti C.J."/>
            <person name="Roe A.D."/>
            <person name="Sperling F.A.H."/>
            <person name="Levesque R.C."/>
            <person name="Cusson M."/>
        </authorList>
    </citation>
    <scope>NUCLEOTIDE SEQUENCE [LARGE SCALE GENOMIC DNA]</scope>
    <source>
        <strain evidence="1">Glfc:IPQL:Cfum</strain>
    </source>
</reference>
<organism evidence="1 2">
    <name type="scientific">Choristoneura fumiferana</name>
    <name type="common">Spruce budworm moth</name>
    <name type="synonym">Archips fumiferana</name>
    <dbReference type="NCBI Taxonomy" id="7141"/>
    <lineage>
        <taxon>Eukaryota</taxon>
        <taxon>Metazoa</taxon>
        <taxon>Ecdysozoa</taxon>
        <taxon>Arthropoda</taxon>
        <taxon>Hexapoda</taxon>
        <taxon>Insecta</taxon>
        <taxon>Pterygota</taxon>
        <taxon>Neoptera</taxon>
        <taxon>Endopterygota</taxon>
        <taxon>Lepidoptera</taxon>
        <taxon>Glossata</taxon>
        <taxon>Ditrysia</taxon>
        <taxon>Tortricoidea</taxon>
        <taxon>Tortricidae</taxon>
        <taxon>Tortricinae</taxon>
        <taxon>Choristoneura</taxon>
    </lineage>
</organism>